<name>F5YLF6_TREPZ</name>
<dbReference type="Proteomes" id="UP000009223">
    <property type="component" value="Chromosome"/>
</dbReference>
<evidence type="ECO:0000313" key="1">
    <source>
        <dbReference type="EMBL" id="AEF84805.1"/>
    </source>
</evidence>
<reference evidence="2" key="1">
    <citation type="submission" date="2009-12" db="EMBL/GenBank/DDBJ databases">
        <title>Complete sequence of Treponema primitia strain ZAS-2.</title>
        <authorList>
            <person name="Tetu S.G."/>
            <person name="Matson E."/>
            <person name="Ren Q."/>
            <person name="Seshadri R."/>
            <person name="Elbourne L."/>
            <person name="Hassan K.A."/>
            <person name="Durkin A."/>
            <person name="Radune D."/>
            <person name="Mohamoud Y."/>
            <person name="Shay R."/>
            <person name="Jin S."/>
            <person name="Zhang X."/>
            <person name="Lucey K."/>
            <person name="Ballor N.R."/>
            <person name="Ottesen E."/>
            <person name="Rosenthal R."/>
            <person name="Allen A."/>
            <person name="Leadbetter J.R."/>
            <person name="Paulsen I.T."/>
        </authorList>
    </citation>
    <scope>NUCLEOTIDE SEQUENCE [LARGE SCALE GENOMIC DNA]</scope>
    <source>
        <strain evidence="2">ATCC BAA-887 / DSM 12427 / ZAS-2</strain>
    </source>
</reference>
<reference evidence="1 2" key="2">
    <citation type="journal article" date="2011" name="ISME J.">
        <title>RNA-seq reveals cooperative metabolic interactions between two termite-gut spirochete species in co-culture.</title>
        <authorList>
            <person name="Rosenthal A.Z."/>
            <person name="Matson E.G."/>
            <person name="Eldar A."/>
            <person name="Leadbetter J.R."/>
        </authorList>
    </citation>
    <scope>NUCLEOTIDE SEQUENCE [LARGE SCALE GENOMIC DNA]</scope>
    <source>
        <strain evidence="2">ATCC BAA-887 / DSM 12427 / ZAS-2</strain>
    </source>
</reference>
<keyword evidence="2" id="KW-1185">Reference proteome</keyword>
<dbReference type="AlphaFoldDB" id="F5YLF6"/>
<dbReference type="EMBL" id="CP001843">
    <property type="protein sequence ID" value="AEF84805.1"/>
    <property type="molecule type" value="Genomic_DNA"/>
</dbReference>
<organism evidence="1 2">
    <name type="scientific">Treponema primitia (strain ATCC BAA-887 / DSM 12427 / ZAS-2)</name>
    <dbReference type="NCBI Taxonomy" id="545694"/>
    <lineage>
        <taxon>Bacteria</taxon>
        <taxon>Pseudomonadati</taxon>
        <taxon>Spirochaetota</taxon>
        <taxon>Spirochaetia</taxon>
        <taxon>Spirochaetales</taxon>
        <taxon>Treponemataceae</taxon>
        <taxon>Treponema</taxon>
    </lineage>
</organism>
<accession>F5YLF6</accession>
<evidence type="ECO:0000313" key="2">
    <source>
        <dbReference type="Proteomes" id="UP000009223"/>
    </source>
</evidence>
<dbReference type="KEGG" id="tpi:TREPR_0482"/>
<gene>
    <name evidence="1" type="ordered locus">TREPR_0482</name>
</gene>
<dbReference type="STRING" id="545694.TREPR_0482"/>
<sequence>MEPEEEAFLEQIQESRIERKKKAAREWILLVFCLRQITE</sequence>
<protein>
    <submittedName>
        <fullName evidence="1">Uncharacterized protein</fullName>
    </submittedName>
</protein>
<dbReference type="HOGENOM" id="CLU_3318752_0_0_12"/>
<proteinExistence type="predicted"/>